<protein>
    <submittedName>
        <fullName evidence="1">Uncharacterized protein</fullName>
    </submittedName>
</protein>
<gene>
    <name evidence="1" type="ORF">LSINAPIS_LOCUS10138</name>
</gene>
<dbReference type="EMBL" id="FZQP02004000">
    <property type="protein sequence ID" value="VVC99221.1"/>
    <property type="molecule type" value="Genomic_DNA"/>
</dbReference>
<dbReference type="InterPro" id="IPR022179">
    <property type="entry name" value="CFAP276"/>
</dbReference>
<evidence type="ECO:0000313" key="1">
    <source>
        <dbReference type="EMBL" id="VVC99221.1"/>
    </source>
</evidence>
<evidence type="ECO:0000313" key="2">
    <source>
        <dbReference type="Proteomes" id="UP000324832"/>
    </source>
</evidence>
<keyword evidence="2" id="KW-1185">Reference proteome</keyword>
<dbReference type="Pfam" id="PF12494">
    <property type="entry name" value="DUF3695"/>
    <property type="match status" value="1"/>
</dbReference>
<dbReference type="Proteomes" id="UP000324832">
    <property type="component" value="Unassembled WGS sequence"/>
</dbReference>
<sequence>MNKNYKKIKQVRNKKLLPDLSEEGELTKEIVLSTKEKHGVPAGSRLFSHHTLASVRKLHFFHPFFLPQDSLDIVLAAVYNHSKERFADKEDLYLQPETVGCKTWRRLRNTVDKIPSAQIPMRQIDEFRSPFVSN</sequence>
<proteinExistence type="predicted"/>
<name>A0A5E4QNL5_9NEOP</name>
<organism evidence="1 2">
    <name type="scientific">Leptidea sinapis</name>
    <dbReference type="NCBI Taxonomy" id="189913"/>
    <lineage>
        <taxon>Eukaryota</taxon>
        <taxon>Metazoa</taxon>
        <taxon>Ecdysozoa</taxon>
        <taxon>Arthropoda</taxon>
        <taxon>Hexapoda</taxon>
        <taxon>Insecta</taxon>
        <taxon>Pterygota</taxon>
        <taxon>Neoptera</taxon>
        <taxon>Endopterygota</taxon>
        <taxon>Lepidoptera</taxon>
        <taxon>Glossata</taxon>
        <taxon>Ditrysia</taxon>
        <taxon>Papilionoidea</taxon>
        <taxon>Pieridae</taxon>
        <taxon>Dismorphiinae</taxon>
        <taxon>Leptidea</taxon>
    </lineage>
</organism>
<dbReference type="AlphaFoldDB" id="A0A5E4QNL5"/>
<accession>A0A5E4QNL5</accession>
<reference evidence="1 2" key="1">
    <citation type="submission" date="2017-07" db="EMBL/GenBank/DDBJ databases">
        <authorList>
            <person name="Talla V."/>
            <person name="Backstrom N."/>
        </authorList>
    </citation>
    <scope>NUCLEOTIDE SEQUENCE [LARGE SCALE GENOMIC DNA]</scope>
</reference>